<proteinExistence type="predicted"/>
<dbReference type="Proteomes" id="UP000335636">
    <property type="component" value="Unassembled WGS sequence"/>
</dbReference>
<feature type="non-terminal residue" evidence="2">
    <location>
        <position position="81"/>
    </location>
</feature>
<accession>A0A5E4B0E2</accession>
<reference evidence="2" key="1">
    <citation type="submission" date="2019-04" db="EMBL/GenBank/DDBJ databases">
        <authorList>
            <person name="Alioto T."/>
            <person name="Alioto T."/>
        </authorList>
    </citation>
    <scope>NUCLEOTIDE SEQUENCE [LARGE SCALE GENOMIC DNA]</scope>
</reference>
<evidence type="ECO:0000256" key="1">
    <source>
        <dbReference type="SAM" id="MobiDB-lite"/>
    </source>
</evidence>
<keyword evidence="3" id="KW-1185">Reference proteome</keyword>
<gene>
    <name evidence="2" type="ORF">MONAX_5E008454</name>
</gene>
<organism evidence="2 3">
    <name type="scientific">Marmota monax</name>
    <name type="common">Woodchuck</name>
    <dbReference type="NCBI Taxonomy" id="9995"/>
    <lineage>
        <taxon>Eukaryota</taxon>
        <taxon>Metazoa</taxon>
        <taxon>Chordata</taxon>
        <taxon>Craniata</taxon>
        <taxon>Vertebrata</taxon>
        <taxon>Euteleostomi</taxon>
        <taxon>Mammalia</taxon>
        <taxon>Eutheria</taxon>
        <taxon>Euarchontoglires</taxon>
        <taxon>Glires</taxon>
        <taxon>Rodentia</taxon>
        <taxon>Sciuromorpha</taxon>
        <taxon>Sciuridae</taxon>
        <taxon>Xerinae</taxon>
        <taxon>Marmotini</taxon>
        <taxon>Marmota</taxon>
    </lineage>
</organism>
<protein>
    <submittedName>
        <fullName evidence="2">Uncharacterized protein</fullName>
    </submittedName>
</protein>
<feature type="non-terminal residue" evidence="2">
    <location>
        <position position="1"/>
    </location>
</feature>
<evidence type="ECO:0000313" key="3">
    <source>
        <dbReference type="Proteomes" id="UP000335636"/>
    </source>
</evidence>
<dbReference type="AlphaFoldDB" id="A0A5E4B0E2"/>
<evidence type="ECO:0000313" key="2">
    <source>
        <dbReference type="EMBL" id="VTJ62590.1"/>
    </source>
</evidence>
<comment type="caution">
    <text evidence="2">The sequence shown here is derived from an EMBL/GenBank/DDBJ whole genome shotgun (WGS) entry which is preliminary data.</text>
</comment>
<sequence length="81" mass="9082">IRIRKYLMMFHSAPRRGQHLKPEFPAPLLPASLKPPGPPGKSMLHWGHAASFTTKDTVGSNWIQRRDPSCQAFPTDARPPP</sequence>
<dbReference type="EMBL" id="CABDUW010000203">
    <property type="protein sequence ID" value="VTJ62590.1"/>
    <property type="molecule type" value="Genomic_DNA"/>
</dbReference>
<feature type="region of interest" description="Disordered" evidence="1">
    <location>
        <begin position="57"/>
        <end position="81"/>
    </location>
</feature>
<name>A0A5E4B0E2_MARMO</name>